<evidence type="ECO:0000256" key="1">
    <source>
        <dbReference type="SAM" id="SignalP"/>
    </source>
</evidence>
<dbReference type="Proteomes" id="UP000054485">
    <property type="component" value="Unassembled WGS sequence"/>
</dbReference>
<protein>
    <submittedName>
        <fullName evidence="2">Uncharacterized protein</fullName>
    </submittedName>
</protein>
<feature type="signal peptide" evidence="1">
    <location>
        <begin position="1"/>
        <end position="28"/>
    </location>
</feature>
<keyword evidence="1" id="KW-0732">Signal</keyword>
<reference evidence="3" key="2">
    <citation type="submission" date="2015-01" db="EMBL/GenBank/DDBJ databases">
        <title>Evolutionary Origins and Diversification of the Mycorrhizal Mutualists.</title>
        <authorList>
            <consortium name="DOE Joint Genome Institute"/>
            <consortium name="Mycorrhizal Genomics Consortium"/>
            <person name="Kohler A."/>
            <person name="Kuo A."/>
            <person name="Nagy L.G."/>
            <person name="Floudas D."/>
            <person name="Copeland A."/>
            <person name="Barry K.W."/>
            <person name="Cichocki N."/>
            <person name="Veneault-Fourrey C."/>
            <person name="LaButti K."/>
            <person name="Lindquist E.A."/>
            <person name="Lipzen A."/>
            <person name="Lundell T."/>
            <person name="Morin E."/>
            <person name="Murat C."/>
            <person name="Riley R."/>
            <person name="Ohm R."/>
            <person name="Sun H."/>
            <person name="Tunlid A."/>
            <person name="Henrissat B."/>
            <person name="Grigoriev I.V."/>
            <person name="Hibbett D.S."/>
            <person name="Martin F."/>
        </authorList>
    </citation>
    <scope>NUCLEOTIDE SEQUENCE [LARGE SCALE GENOMIC DNA]</scope>
    <source>
        <strain evidence="3">UH-Slu-Lm8-n1</strain>
    </source>
</reference>
<sequence>MGSKKWLPGNGVLVILFIFFAHGHVSLGICSSSSAVTVTVLCIPQPVCSCRWEQNYNAYQRHQYEKGLIRFLGPSWTSTFRTDLDQTSLARVIIDPLAAPLVVIDVRPTHACLPTRWESLREKDDMLNDSGTDSGTSITVHARCQQSTQFRVDEIRDVLALTRSSSTKLKMSAVGFFLGKGSGAVIDGFFGCTCHDELLAGGLITAGQVTEALLFQLSPLAGGVGLIEVFRMDSTVGFDHVGVRPFRDSDYHKYYLFVVCDMQVVERPDRGAARRHRTFELWIM</sequence>
<evidence type="ECO:0000313" key="2">
    <source>
        <dbReference type="EMBL" id="KIK42733.1"/>
    </source>
</evidence>
<organism evidence="2 3">
    <name type="scientific">Suillus luteus UH-Slu-Lm8-n1</name>
    <dbReference type="NCBI Taxonomy" id="930992"/>
    <lineage>
        <taxon>Eukaryota</taxon>
        <taxon>Fungi</taxon>
        <taxon>Dikarya</taxon>
        <taxon>Basidiomycota</taxon>
        <taxon>Agaricomycotina</taxon>
        <taxon>Agaricomycetes</taxon>
        <taxon>Agaricomycetidae</taxon>
        <taxon>Boletales</taxon>
        <taxon>Suillineae</taxon>
        <taxon>Suillaceae</taxon>
        <taxon>Suillus</taxon>
    </lineage>
</organism>
<dbReference type="HOGENOM" id="CLU_980646_0_0_1"/>
<accession>A0A0D0BHS0</accession>
<name>A0A0D0BHS0_9AGAM</name>
<gene>
    <name evidence="2" type="ORF">CY34DRAFT_106728</name>
</gene>
<reference evidence="2 3" key="1">
    <citation type="submission" date="2014-04" db="EMBL/GenBank/DDBJ databases">
        <authorList>
            <consortium name="DOE Joint Genome Institute"/>
            <person name="Kuo A."/>
            <person name="Ruytinx J."/>
            <person name="Rineau F."/>
            <person name="Colpaert J."/>
            <person name="Kohler A."/>
            <person name="Nagy L.G."/>
            <person name="Floudas D."/>
            <person name="Copeland A."/>
            <person name="Barry K.W."/>
            <person name="Cichocki N."/>
            <person name="Veneault-Fourrey C."/>
            <person name="LaButti K."/>
            <person name="Lindquist E.A."/>
            <person name="Lipzen A."/>
            <person name="Lundell T."/>
            <person name="Morin E."/>
            <person name="Murat C."/>
            <person name="Sun H."/>
            <person name="Tunlid A."/>
            <person name="Henrissat B."/>
            <person name="Grigoriev I.V."/>
            <person name="Hibbett D.S."/>
            <person name="Martin F."/>
            <person name="Nordberg H.P."/>
            <person name="Cantor M.N."/>
            <person name="Hua S.X."/>
        </authorList>
    </citation>
    <scope>NUCLEOTIDE SEQUENCE [LARGE SCALE GENOMIC DNA]</scope>
    <source>
        <strain evidence="2 3">UH-Slu-Lm8-n1</strain>
    </source>
</reference>
<feature type="chain" id="PRO_5002224659" evidence="1">
    <location>
        <begin position="29"/>
        <end position="284"/>
    </location>
</feature>
<keyword evidence="3" id="KW-1185">Reference proteome</keyword>
<proteinExistence type="predicted"/>
<dbReference type="InParanoid" id="A0A0D0BHS0"/>
<dbReference type="EMBL" id="KN835230">
    <property type="protein sequence ID" value="KIK42733.1"/>
    <property type="molecule type" value="Genomic_DNA"/>
</dbReference>
<dbReference type="AlphaFoldDB" id="A0A0D0BHS0"/>
<evidence type="ECO:0000313" key="3">
    <source>
        <dbReference type="Proteomes" id="UP000054485"/>
    </source>
</evidence>